<comment type="subcellular location">
    <subcellularLocation>
        <location evidence="1">Cell membrane</location>
        <topology evidence="1">Multi-pass membrane protein</topology>
    </subcellularLocation>
</comment>
<feature type="transmembrane region" description="Helical" evidence="6">
    <location>
        <begin position="290"/>
        <end position="311"/>
    </location>
</feature>
<dbReference type="STRING" id="1338011.BD94_2947"/>
<name>A0A077EH15_9FLAO</name>
<feature type="domain" description="ABC3 transporter permease C-terminal" evidence="7">
    <location>
        <begin position="296"/>
        <end position="408"/>
    </location>
</feature>
<protein>
    <recommendedName>
        <fullName evidence="11">ABC transporter permease</fullName>
    </recommendedName>
</protein>
<evidence type="ECO:0000313" key="10">
    <source>
        <dbReference type="Proteomes" id="UP000028933"/>
    </source>
</evidence>
<dbReference type="GO" id="GO:0022857">
    <property type="term" value="F:transmembrane transporter activity"/>
    <property type="evidence" value="ECO:0007669"/>
    <property type="project" value="TreeGrafter"/>
</dbReference>
<keyword evidence="4 6" id="KW-1133">Transmembrane helix</keyword>
<evidence type="ECO:0000256" key="4">
    <source>
        <dbReference type="ARBA" id="ARBA00022989"/>
    </source>
</evidence>
<dbReference type="Proteomes" id="UP000028933">
    <property type="component" value="Chromosome"/>
</dbReference>
<evidence type="ECO:0000256" key="6">
    <source>
        <dbReference type="SAM" id="Phobius"/>
    </source>
</evidence>
<feature type="transmembrane region" description="Helical" evidence="6">
    <location>
        <begin position="680"/>
        <end position="705"/>
    </location>
</feature>
<dbReference type="PANTHER" id="PTHR30572:SF18">
    <property type="entry name" value="ABC-TYPE MACROLIDE FAMILY EXPORT SYSTEM PERMEASE COMPONENT 2"/>
    <property type="match status" value="1"/>
</dbReference>
<reference evidence="9" key="1">
    <citation type="journal article" date="2013" name="Lancet">
        <title>First case of E anophelis outbreak in an intensive-care unit.</title>
        <authorList>
            <person name="Teo J."/>
            <person name="Tan S.Y."/>
            <person name="Tay M."/>
            <person name="Ding Y."/>
            <person name="Kjelleberg S."/>
            <person name="Givskov M."/>
            <person name="Lin R.T."/>
            <person name="Yang L."/>
        </authorList>
    </citation>
    <scope>NUCLEOTIDE SEQUENCE [LARGE SCALE GENOMIC DNA]</scope>
    <source>
        <strain evidence="9">NUHP1</strain>
    </source>
</reference>
<evidence type="ECO:0000256" key="3">
    <source>
        <dbReference type="ARBA" id="ARBA00022692"/>
    </source>
</evidence>
<gene>
    <name evidence="9" type="ORF">BD94_2947</name>
</gene>
<dbReference type="HOGENOM" id="CLU_008713_1_0_10"/>
<evidence type="ECO:0000256" key="2">
    <source>
        <dbReference type="ARBA" id="ARBA00022475"/>
    </source>
</evidence>
<dbReference type="InterPro" id="IPR003838">
    <property type="entry name" value="ABC3_permease_C"/>
</dbReference>
<reference evidence="9" key="2">
    <citation type="journal article" date="2015" name="Genome Biol. Evol.">
        <title>Complete Genome Sequence and Transcriptomic Analysis of the Novel Pathogen Elizabethkingia anophelis in Response to Oxidative Stress.</title>
        <authorList>
            <person name="Li Y."/>
            <person name="Liu Y."/>
            <person name="Chew S.C."/>
            <person name="Tay M."/>
            <person name="Salido M.M."/>
            <person name="Teo J."/>
            <person name="Lauro F.M."/>
            <person name="Givskov M."/>
            <person name="Yang L."/>
        </authorList>
    </citation>
    <scope>NUCLEOTIDE SEQUENCE</scope>
    <source>
        <strain evidence="9">NUHP1</strain>
    </source>
</reference>
<feature type="transmembrane region" description="Helical" evidence="6">
    <location>
        <begin position="382"/>
        <end position="404"/>
    </location>
</feature>
<feature type="transmembrane region" description="Helical" evidence="6">
    <location>
        <begin position="767"/>
        <end position="790"/>
    </location>
</feature>
<accession>A0A077EH15</accession>
<organism evidence="9 10">
    <name type="scientific">Elizabethkingia anophelis NUHP1</name>
    <dbReference type="NCBI Taxonomy" id="1338011"/>
    <lineage>
        <taxon>Bacteria</taxon>
        <taxon>Pseudomonadati</taxon>
        <taxon>Bacteroidota</taxon>
        <taxon>Flavobacteriia</taxon>
        <taxon>Flavobacteriales</taxon>
        <taxon>Weeksellaceae</taxon>
        <taxon>Elizabethkingia</taxon>
    </lineage>
</organism>
<evidence type="ECO:0008006" key="11">
    <source>
        <dbReference type="Google" id="ProtNLM"/>
    </source>
</evidence>
<proteinExistence type="predicted"/>
<feature type="transmembrane region" description="Helical" evidence="6">
    <location>
        <begin position="733"/>
        <end position="752"/>
    </location>
</feature>
<dbReference type="InterPro" id="IPR050250">
    <property type="entry name" value="Macrolide_Exporter_MacB"/>
</dbReference>
<keyword evidence="2" id="KW-1003">Cell membrane</keyword>
<feature type="domain" description="ABC3 transporter permease C-terminal" evidence="7">
    <location>
        <begin position="684"/>
        <end position="796"/>
    </location>
</feature>
<feature type="transmembrane region" description="Helical" evidence="6">
    <location>
        <begin position="425"/>
        <end position="448"/>
    </location>
</feature>
<feature type="domain" description="MacB-like periplasmic core" evidence="8">
    <location>
        <begin position="434"/>
        <end position="644"/>
    </location>
</feature>
<dbReference type="KEGG" id="eao:BD94_2947"/>
<dbReference type="Pfam" id="PF12704">
    <property type="entry name" value="MacB_PCD"/>
    <property type="match status" value="2"/>
</dbReference>
<dbReference type="EMBL" id="CP007547">
    <property type="protein sequence ID" value="AIL46722.1"/>
    <property type="molecule type" value="Genomic_DNA"/>
</dbReference>
<evidence type="ECO:0000259" key="7">
    <source>
        <dbReference type="Pfam" id="PF02687"/>
    </source>
</evidence>
<sequence>MLRNWIKIALSNYKRNLLSTVINLFGLTIGLTGFMLILMHWQDEKSYEAWNPGKENIYFLENGMGKNFGIWSSSTQAEVRYGKEKVSGIEDYLLINPFQNMERVSFGSKTSNPVKYTTSDNFFRFFPFKKLAGSYKDIFKNTHVAAISAETAQQLFGNNYQDAIGKTIVSDQNKYVVSAVYELPKENSVIKPGLLVRDGFLNGNEENWGDYNYAGFFMVKPNADITKVNADLNKMLYDYKVAKDMKIMNKTLKEYEAAIGGKAELFITRLDQMKLEAKGGGLQKADKKNIYTLLGLSVVIVLLSAINFINLKTAQASQRAKEVGVRRVMGGTTWQLTGQFLLETLLICMLAYLLATALAEIILPAYNKFLGKEITLSNANVFVYSFGMLLITTAISGFIPAVYLANFKPINTLKGNFSRSKHGIWLRNGILTLQLIISSFFIISTLVINTQINYMLNKDLGFNGDQVINIDFQKQVDKPYQKYELLRQQLPKIKGVEAVTYTKQRMGMGSAGNSNVNYRDISIMANHGSVDLNFFKFFKIKILEGRDFDPKLSSDTLTSAIVNQAFVREMGWAQKEAVGKEVRPGFDSIGYKIVGVAQDYNQESVASKIAPVIYFNYGRNWNKSNINNIMVKLSGNNIFEAISNIQDYWQKEVEPGYSFQYQFLNKQFAKTYDNYKKQRLLFSILNAMVLVVALLGLFALSSLIIEQKLKDVAIKKTLGASDSILIKDLTKRFLWIAALAVFLSIPLSYYFMNEWLKEFAYRIEMPWWPYILSFIILLLLTFLVVSIKAYRATKVELVKYLKYE</sequence>
<evidence type="ECO:0000259" key="8">
    <source>
        <dbReference type="Pfam" id="PF12704"/>
    </source>
</evidence>
<evidence type="ECO:0000313" key="9">
    <source>
        <dbReference type="EMBL" id="AIL46722.1"/>
    </source>
</evidence>
<dbReference type="PANTHER" id="PTHR30572">
    <property type="entry name" value="MEMBRANE COMPONENT OF TRANSPORTER-RELATED"/>
    <property type="match status" value="1"/>
</dbReference>
<feature type="domain" description="MacB-like periplasmic core" evidence="8">
    <location>
        <begin position="20"/>
        <end position="233"/>
    </location>
</feature>
<dbReference type="RefSeq" id="WP_024565745.1">
    <property type="nucleotide sequence ID" value="NZ_CP007547.1"/>
</dbReference>
<evidence type="ECO:0000256" key="1">
    <source>
        <dbReference type="ARBA" id="ARBA00004651"/>
    </source>
</evidence>
<dbReference type="eggNOG" id="COG0577">
    <property type="taxonomic scope" value="Bacteria"/>
</dbReference>
<dbReference type="InterPro" id="IPR025857">
    <property type="entry name" value="MacB_PCD"/>
</dbReference>
<feature type="transmembrane region" description="Helical" evidence="6">
    <location>
        <begin position="21"/>
        <end position="41"/>
    </location>
</feature>
<dbReference type="AlphaFoldDB" id="A0A077EH15"/>
<evidence type="ECO:0000256" key="5">
    <source>
        <dbReference type="ARBA" id="ARBA00023136"/>
    </source>
</evidence>
<feature type="transmembrane region" description="Helical" evidence="6">
    <location>
        <begin position="340"/>
        <end position="362"/>
    </location>
</feature>
<dbReference type="Pfam" id="PF02687">
    <property type="entry name" value="FtsX"/>
    <property type="match status" value="2"/>
</dbReference>
<dbReference type="GO" id="GO:0005886">
    <property type="term" value="C:plasma membrane"/>
    <property type="evidence" value="ECO:0007669"/>
    <property type="project" value="UniProtKB-SubCell"/>
</dbReference>
<keyword evidence="5 6" id="KW-0472">Membrane</keyword>
<keyword evidence="3 6" id="KW-0812">Transmembrane</keyword>